<dbReference type="OrthoDB" id="10251412at2759"/>
<keyword evidence="7 12" id="KW-0067">ATP-binding</keyword>
<dbReference type="Gene3D" id="3.40.50.300">
    <property type="entry name" value="P-loop containing nucleotide triphosphate hydrolases"/>
    <property type="match status" value="1"/>
</dbReference>
<evidence type="ECO:0000259" key="13">
    <source>
        <dbReference type="SMART" id="SM00382"/>
    </source>
</evidence>
<proteinExistence type="inferred from homology"/>
<dbReference type="GeneID" id="36284403"/>
<dbReference type="GO" id="GO:0005524">
    <property type="term" value="F:ATP binding"/>
    <property type="evidence" value="ECO:0007669"/>
    <property type="project" value="UniProtKB-KW"/>
</dbReference>
<reference evidence="15" key="1">
    <citation type="submission" date="2016-03" db="EMBL/GenBank/DDBJ databases">
        <title>Updated assembly of Pseudogymnoascus destructans, the fungus causing white-nose syndrome of bats.</title>
        <authorList>
            <person name="Palmer J.M."/>
            <person name="Drees K.P."/>
            <person name="Foster J.T."/>
            <person name="Lindner D.L."/>
        </authorList>
    </citation>
    <scope>NUCLEOTIDE SEQUENCE [LARGE SCALE GENOMIC DNA]</scope>
    <source>
        <strain evidence="15">20631-21</strain>
    </source>
</reference>
<feature type="domain" description="AAA+ ATPase" evidence="13">
    <location>
        <begin position="247"/>
        <end position="376"/>
    </location>
</feature>
<evidence type="ECO:0008006" key="16">
    <source>
        <dbReference type="Google" id="ProtNLM"/>
    </source>
</evidence>
<dbReference type="GO" id="GO:0005743">
    <property type="term" value="C:mitochondrial inner membrane"/>
    <property type="evidence" value="ECO:0007669"/>
    <property type="project" value="UniProtKB-SubCell"/>
</dbReference>
<protein>
    <recommendedName>
        <fullName evidence="16">Mitochondrial chaperone</fullName>
    </recommendedName>
</protein>
<name>A0A177AMP6_9PEZI</name>
<dbReference type="SUPFAM" id="SSF52540">
    <property type="entry name" value="P-loop containing nucleoside triphosphate hydrolases"/>
    <property type="match status" value="1"/>
</dbReference>
<dbReference type="PANTHER" id="PTHR23070">
    <property type="entry name" value="BCS1 AAA-TYPE ATPASE"/>
    <property type="match status" value="1"/>
</dbReference>
<dbReference type="InterPro" id="IPR003960">
    <property type="entry name" value="ATPase_AAA_CS"/>
</dbReference>
<dbReference type="AlphaFoldDB" id="A0A177AMP6"/>
<evidence type="ECO:0000256" key="5">
    <source>
        <dbReference type="ARBA" id="ARBA00022792"/>
    </source>
</evidence>
<keyword evidence="5" id="KW-0999">Mitochondrion inner membrane</keyword>
<evidence type="ECO:0000256" key="10">
    <source>
        <dbReference type="ARBA" id="ARBA00023136"/>
    </source>
</evidence>
<evidence type="ECO:0000256" key="4">
    <source>
        <dbReference type="ARBA" id="ARBA00022741"/>
    </source>
</evidence>
<sequence>MTTITPPESGSGAAAAGPSFLPLDTLFSNPLFAGGLGLASLGYAATLARRVAIRSGALLKRRLLVSLEVSKNDDAYPMLLAWLSLHRAPTSRVAAALTRVHDLSMRTARRPLGNGEVATTFLLQPGYGRHVVRFGGAYLAVHRERKASANLNTGEPFETLTLTTLYAHRHVFEDLFGEAYALSAKAGEDRTPVLSASGTGWAPFGEARRKRPLGSVILDKGVAERVLDDVREFWGARDWYEQRGIPYRRGYLLHGPPGSGKSSFILALAGEVGCGVAIVNLSERGLTDERLSVLLSKVPPKTILLLEDADAAFVERKGGDGGWGGVTFSGLLNALDGVAAGEERVVFLTTNWVGRLDEALVRPGRVDVIECIGSATEWQAGELWDRFHGGEEEVVERGEGGVVGRKDGGRERFVQKLKDVGVLERGISMAALQGLFLVNKGDAEGAIRAVETLLPKEMERKGEMGR</sequence>
<dbReference type="InterPro" id="IPR027417">
    <property type="entry name" value="P-loop_NTPase"/>
</dbReference>
<evidence type="ECO:0000256" key="11">
    <source>
        <dbReference type="ARBA" id="ARBA00048778"/>
    </source>
</evidence>
<dbReference type="RefSeq" id="XP_024327873.1">
    <property type="nucleotide sequence ID" value="XM_024464995.1"/>
</dbReference>
<evidence type="ECO:0000256" key="8">
    <source>
        <dbReference type="ARBA" id="ARBA00022989"/>
    </source>
</evidence>
<comment type="subcellular location">
    <subcellularLocation>
        <location evidence="1">Mitochondrion inner membrane</location>
        <topology evidence="1">Single-pass membrane protein</topology>
    </subcellularLocation>
</comment>
<evidence type="ECO:0000256" key="2">
    <source>
        <dbReference type="ARBA" id="ARBA00007448"/>
    </source>
</evidence>
<feature type="domain" description="BCS1 N-terminal" evidence="14">
    <location>
        <begin position="39"/>
        <end position="216"/>
    </location>
</feature>
<keyword evidence="3" id="KW-0812">Transmembrane</keyword>
<dbReference type="Pfam" id="PF08740">
    <property type="entry name" value="BCS1_N"/>
    <property type="match status" value="1"/>
</dbReference>
<dbReference type="Proteomes" id="UP000077154">
    <property type="component" value="Unassembled WGS sequence"/>
</dbReference>
<dbReference type="EMBL" id="KV441387">
    <property type="protein sequence ID" value="OAF62601.1"/>
    <property type="molecule type" value="Genomic_DNA"/>
</dbReference>
<comment type="catalytic activity">
    <reaction evidence="11">
        <text>ATP + H2O = ADP + phosphate + H(+)</text>
        <dbReference type="Rhea" id="RHEA:13065"/>
        <dbReference type="ChEBI" id="CHEBI:15377"/>
        <dbReference type="ChEBI" id="CHEBI:15378"/>
        <dbReference type="ChEBI" id="CHEBI:30616"/>
        <dbReference type="ChEBI" id="CHEBI:43474"/>
        <dbReference type="ChEBI" id="CHEBI:456216"/>
    </reaction>
    <physiologicalReaction direction="left-to-right" evidence="11">
        <dbReference type="Rhea" id="RHEA:13066"/>
    </physiologicalReaction>
</comment>
<evidence type="ECO:0000256" key="3">
    <source>
        <dbReference type="ARBA" id="ARBA00022692"/>
    </source>
</evidence>
<keyword evidence="8" id="KW-1133">Transmembrane helix</keyword>
<evidence type="ECO:0000256" key="7">
    <source>
        <dbReference type="ARBA" id="ARBA00022840"/>
    </source>
</evidence>
<dbReference type="PROSITE" id="PS00674">
    <property type="entry name" value="AAA"/>
    <property type="match status" value="1"/>
</dbReference>
<dbReference type="eggNOG" id="KOG0743">
    <property type="taxonomic scope" value="Eukaryota"/>
</dbReference>
<dbReference type="Pfam" id="PF00004">
    <property type="entry name" value="AAA"/>
    <property type="match status" value="1"/>
</dbReference>
<dbReference type="InterPro" id="IPR057495">
    <property type="entry name" value="AAA_lid_BCS1"/>
</dbReference>
<dbReference type="InterPro" id="IPR003593">
    <property type="entry name" value="AAA+_ATPase"/>
</dbReference>
<dbReference type="InterPro" id="IPR050747">
    <property type="entry name" value="Mitochondrial_chaperone_BCS1"/>
</dbReference>
<dbReference type="InterPro" id="IPR014851">
    <property type="entry name" value="BCS1_N"/>
</dbReference>
<accession>A0A177AMP6</accession>
<organism evidence="15">
    <name type="scientific">Pseudogymnoascus destructans</name>
    <dbReference type="NCBI Taxonomy" id="655981"/>
    <lineage>
        <taxon>Eukaryota</taxon>
        <taxon>Fungi</taxon>
        <taxon>Dikarya</taxon>
        <taxon>Ascomycota</taxon>
        <taxon>Pezizomycotina</taxon>
        <taxon>Leotiomycetes</taxon>
        <taxon>Thelebolales</taxon>
        <taxon>Thelebolaceae</taxon>
        <taxon>Pseudogymnoascus</taxon>
    </lineage>
</organism>
<dbReference type="VEuPathDB" id="FungiDB:GMDG_07897"/>
<evidence type="ECO:0000259" key="14">
    <source>
        <dbReference type="SMART" id="SM01024"/>
    </source>
</evidence>
<evidence type="ECO:0000256" key="1">
    <source>
        <dbReference type="ARBA" id="ARBA00004434"/>
    </source>
</evidence>
<evidence type="ECO:0000313" key="15">
    <source>
        <dbReference type="EMBL" id="OAF62601.1"/>
    </source>
</evidence>
<keyword evidence="9" id="KW-0496">Mitochondrion</keyword>
<evidence type="ECO:0000256" key="12">
    <source>
        <dbReference type="RuleBase" id="RU003651"/>
    </source>
</evidence>
<comment type="similarity">
    <text evidence="2">Belongs to the AAA ATPase family. BCS1 subfamily.</text>
</comment>
<dbReference type="InterPro" id="IPR003959">
    <property type="entry name" value="ATPase_AAA_core"/>
</dbReference>
<gene>
    <name evidence="15" type="ORF">VC83_01312</name>
</gene>
<keyword evidence="10" id="KW-0472">Membrane</keyword>
<evidence type="ECO:0000256" key="6">
    <source>
        <dbReference type="ARBA" id="ARBA00022801"/>
    </source>
</evidence>
<keyword evidence="4 12" id="KW-0547">Nucleotide-binding</keyword>
<dbReference type="Pfam" id="PF25426">
    <property type="entry name" value="AAA_lid_BCS1"/>
    <property type="match status" value="1"/>
</dbReference>
<keyword evidence="6" id="KW-0378">Hydrolase</keyword>
<dbReference type="SMART" id="SM01024">
    <property type="entry name" value="BCS1_N"/>
    <property type="match status" value="1"/>
</dbReference>
<dbReference type="SMART" id="SM00382">
    <property type="entry name" value="AAA"/>
    <property type="match status" value="1"/>
</dbReference>
<dbReference type="CDD" id="cd19510">
    <property type="entry name" value="RecA-like_BCS1"/>
    <property type="match status" value="1"/>
</dbReference>
<dbReference type="GO" id="GO:0016887">
    <property type="term" value="F:ATP hydrolysis activity"/>
    <property type="evidence" value="ECO:0007669"/>
    <property type="project" value="InterPro"/>
</dbReference>
<evidence type="ECO:0000256" key="9">
    <source>
        <dbReference type="ARBA" id="ARBA00023128"/>
    </source>
</evidence>